<dbReference type="Pfam" id="PF01958">
    <property type="entry name" value="Asp_DH_C"/>
    <property type="match status" value="1"/>
</dbReference>
<dbReference type="HAMAP" id="MF_01265">
    <property type="entry name" value="NadX"/>
    <property type="match status" value="1"/>
</dbReference>
<dbReference type="InterPro" id="IPR002811">
    <property type="entry name" value="Asp_DH"/>
</dbReference>
<protein>
    <recommendedName>
        <fullName evidence="6">L-aspartate dehydrogenase</fullName>
        <ecNumber evidence="6">1.4.1.21</ecNumber>
    </recommendedName>
</protein>
<evidence type="ECO:0000256" key="6">
    <source>
        <dbReference type="HAMAP-Rule" id="MF_01265"/>
    </source>
</evidence>
<comment type="caution">
    <text evidence="9">The sequence shown here is derived from an EMBL/GenBank/DDBJ whole genome shotgun (WGS) entry which is preliminary data.</text>
</comment>
<dbReference type="GO" id="GO:0033735">
    <property type="term" value="F:aspartate dehydrogenase [NAD(P)+] activity"/>
    <property type="evidence" value="ECO:0007669"/>
    <property type="project" value="UniProtKB-EC"/>
</dbReference>
<dbReference type="InterPro" id="IPR020626">
    <property type="entry name" value="Asp_DH_prok"/>
</dbReference>
<dbReference type="Pfam" id="PF03447">
    <property type="entry name" value="NAD_binding_3"/>
    <property type="match status" value="1"/>
</dbReference>
<evidence type="ECO:0000256" key="3">
    <source>
        <dbReference type="ARBA" id="ARBA00022857"/>
    </source>
</evidence>
<dbReference type="PIRSF" id="PIRSF005227">
    <property type="entry name" value="Asp_dh_NAD_syn"/>
    <property type="match status" value="1"/>
</dbReference>
<comment type="similarity">
    <text evidence="1 6">Belongs to the L-aspartate dehydrogenase family.</text>
</comment>
<comment type="miscellaneous">
    <text evidence="6">The iminoaspartate product is unstable in aqueous solution and can decompose to oxaloacetate and ammonia.</text>
</comment>
<dbReference type="EMBL" id="BSFJ01000008">
    <property type="protein sequence ID" value="GLK72152.1"/>
    <property type="molecule type" value="Genomic_DNA"/>
</dbReference>
<dbReference type="GO" id="GO:0050661">
    <property type="term" value="F:NADP binding"/>
    <property type="evidence" value="ECO:0007669"/>
    <property type="project" value="UniProtKB-UniRule"/>
</dbReference>
<dbReference type="Gene3D" id="3.40.50.720">
    <property type="entry name" value="NAD(P)-binding Rossmann-like Domain"/>
    <property type="match status" value="1"/>
</dbReference>
<comment type="pathway">
    <text evidence="6">Cofactor biosynthesis; NAD(+) biosynthesis; iminoaspartate from L-aspartate (dehydrogenase route): step 1/1.</text>
</comment>
<dbReference type="SUPFAM" id="SSF55347">
    <property type="entry name" value="Glyceraldehyde-3-phosphate dehydrogenase-like, C-terminal domain"/>
    <property type="match status" value="1"/>
</dbReference>
<dbReference type="GO" id="GO:0051287">
    <property type="term" value="F:NAD binding"/>
    <property type="evidence" value="ECO:0007669"/>
    <property type="project" value="UniProtKB-UniRule"/>
</dbReference>
<evidence type="ECO:0000256" key="5">
    <source>
        <dbReference type="ARBA" id="ARBA00023027"/>
    </source>
</evidence>
<gene>
    <name evidence="6 9" type="primary">nadX</name>
    <name evidence="9" type="ORF">GCM10017643_22680</name>
</gene>
<dbReference type="NCBIfam" id="NF009828">
    <property type="entry name" value="PRK13303.1-3"/>
    <property type="match status" value="1"/>
</dbReference>
<keyword evidence="2 6" id="KW-0662">Pyridine nucleotide biosynthesis</keyword>
<dbReference type="InterPro" id="IPR005106">
    <property type="entry name" value="Asp/hSer_DH_NAD-bd"/>
</dbReference>
<keyword evidence="3 6" id="KW-0521">NADP</keyword>
<dbReference type="PANTHER" id="PTHR31873:SF6">
    <property type="entry name" value="ASPARTATE DEHYDROGENASE DOMAIN-CONTAINING PROTEIN"/>
    <property type="match status" value="1"/>
</dbReference>
<proteinExistence type="inferred from homology"/>
<evidence type="ECO:0000256" key="2">
    <source>
        <dbReference type="ARBA" id="ARBA00022642"/>
    </source>
</evidence>
<dbReference type="GO" id="GO:0009435">
    <property type="term" value="P:NAD+ biosynthetic process"/>
    <property type="evidence" value="ECO:0007669"/>
    <property type="project" value="UniProtKB-UniRule"/>
</dbReference>
<evidence type="ECO:0000256" key="1">
    <source>
        <dbReference type="ARBA" id="ARBA00008331"/>
    </source>
</evidence>
<dbReference type="SUPFAM" id="SSF51735">
    <property type="entry name" value="NAD(P)-binding Rossmann-fold domains"/>
    <property type="match status" value="1"/>
</dbReference>
<evidence type="ECO:0000256" key="4">
    <source>
        <dbReference type="ARBA" id="ARBA00023002"/>
    </source>
</evidence>
<name>A0A9W6J7G5_9HYPH</name>
<dbReference type="RefSeq" id="WP_213369670.1">
    <property type="nucleotide sequence ID" value="NZ_BSFJ01000008.1"/>
</dbReference>
<keyword evidence="4 6" id="KW-0560">Oxidoreductase</keyword>
<feature type="binding site" evidence="6">
    <location>
        <position position="119"/>
    </location>
    <ligand>
        <name>NAD(+)</name>
        <dbReference type="ChEBI" id="CHEBI:57540"/>
    </ligand>
</feature>
<reference evidence="9" key="2">
    <citation type="submission" date="2023-01" db="EMBL/GenBank/DDBJ databases">
        <authorList>
            <person name="Sun Q."/>
            <person name="Evtushenko L."/>
        </authorList>
    </citation>
    <scope>NUCLEOTIDE SEQUENCE</scope>
    <source>
        <strain evidence="9">VKM B-2484</strain>
    </source>
</reference>
<organism evidence="9 10">
    <name type="scientific">Ancylobacter dichloromethanicus</name>
    <dbReference type="NCBI Taxonomy" id="518825"/>
    <lineage>
        <taxon>Bacteria</taxon>
        <taxon>Pseudomonadati</taxon>
        <taxon>Pseudomonadota</taxon>
        <taxon>Alphaproteobacteria</taxon>
        <taxon>Hyphomicrobiales</taxon>
        <taxon>Xanthobacteraceae</taxon>
        <taxon>Ancylobacter</taxon>
    </lineage>
</organism>
<dbReference type="GO" id="GO:0016639">
    <property type="term" value="F:oxidoreductase activity, acting on the CH-NH2 group of donors, NAD or NADP as acceptor"/>
    <property type="evidence" value="ECO:0007669"/>
    <property type="project" value="UniProtKB-UniRule"/>
</dbReference>
<dbReference type="Gene3D" id="3.30.360.10">
    <property type="entry name" value="Dihydrodipicolinate Reductase, domain 2"/>
    <property type="match status" value="1"/>
</dbReference>
<comment type="catalytic activity">
    <reaction evidence="6">
        <text>L-aspartate + NADP(+) + H2O = oxaloacetate + NH4(+) + NADPH + H(+)</text>
        <dbReference type="Rhea" id="RHEA:11784"/>
        <dbReference type="ChEBI" id="CHEBI:15377"/>
        <dbReference type="ChEBI" id="CHEBI:15378"/>
        <dbReference type="ChEBI" id="CHEBI:16452"/>
        <dbReference type="ChEBI" id="CHEBI:28938"/>
        <dbReference type="ChEBI" id="CHEBI:29991"/>
        <dbReference type="ChEBI" id="CHEBI:57783"/>
        <dbReference type="ChEBI" id="CHEBI:58349"/>
        <dbReference type="EC" id="1.4.1.21"/>
    </reaction>
</comment>
<evidence type="ECO:0000259" key="7">
    <source>
        <dbReference type="Pfam" id="PF01958"/>
    </source>
</evidence>
<evidence type="ECO:0000313" key="9">
    <source>
        <dbReference type="EMBL" id="GLK72152.1"/>
    </source>
</evidence>
<comment type="catalytic activity">
    <reaction evidence="6">
        <text>L-aspartate + NAD(+) + H2O = oxaloacetate + NH4(+) + NADH + H(+)</text>
        <dbReference type="Rhea" id="RHEA:11788"/>
        <dbReference type="ChEBI" id="CHEBI:15377"/>
        <dbReference type="ChEBI" id="CHEBI:15378"/>
        <dbReference type="ChEBI" id="CHEBI:16452"/>
        <dbReference type="ChEBI" id="CHEBI:28938"/>
        <dbReference type="ChEBI" id="CHEBI:29991"/>
        <dbReference type="ChEBI" id="CHEBI:57540"/>
        <dbReference type="ChEBI" id="CHEBI:57945"/>
        <dbReference type="EC" id="1.4.1.21"/>
    </reaction>
</comment>
<evidence type="ECO:0000259" key="8">
    <source>
        <dbReference type="Pfam" id="PF03447"/>
    </source>
</evidence>
<comment type="function">
    <text evidence="6">Specifically catalyzes the NAD or NADP-dependent dehydrogenation of L-aspartate to iminoaspartate.</text>
</comment>
<feature type="domain" description="Aspartate/homoserine dehydrogenase NAD-binding" evidence="8">
    <location>
        <begin position="11"/>
        <end position="116"/>
    </location>
</feature>
<feature type="active site" evidence="6">
    <location>
        <position position="214"/>
    </location>
</feature>
<keyword evidence="10" id="KW-1185">Reference proteome</keyword>
<dbReference type="Proteomes" id="UP001143370">
    <property type="component" value="Unassembled WGS sequence"/>
</dbReference>
<dbReference type="InterPro" id="IPR036291">
    <property type="entry name" value="NAD(P)-bd_dom_sf"/>
</dbReference>
<reference evidence="9" key="1">
    <citation type="journal article" date="2014" name="Int. J. Syst. Evol. Microbiol.">
        <title>Complete genome sequence of Corynebacterium casei LMG S-19264T (=DSM 44701T), isolated from a smear-ripened cheese.</title>
        <authorList>
            <consortium name="US DOE Joint Genome Institute (JGI-PGF)"/>
            <person name="Walter F."/>
            <person name="Albersmeier A."/>
            <person name="Kalinowski J."/>
            <person name="Ruckert C."/>
        </authorList>
    </citation>
    <scope>NUCLEOTIDE SEQUENCE</scope>
    <source>
        <strain evidence="9">VKM B-2484</strain>
    </source>
</reference>
<accession>A0A9W6J7G5</accession>
<feature type="domain" description="Aspartate dehydrogenase" evidence="7">
    <location>
        <begin position="164"/>
        <end position="248"/>
    </location>
</feature>
<dbReference type="EC" id="1.4.1.21" evidence="6"/>
<evidence type="ECO:0000313" key="10">
    <source>
        <dbReference type="Proteomes" id="UP001143370"/>
    </source>
</evidence>
<sequence length="261" mass="26283">MGEARDIALIGFGAIGRALAADLGRDPGYRLAVLTRHAADLPPDLRALPDVDALIAARPALAVEAAGQGAVAGYGPALLEAGISLVVASTGALADTPLLARLMRAAEAGGARLIVPAGAIGGLDYLAAVAGVEGARVRYTSRKPPAAWSEELRALGHDPSRLGAPVVIFEGSAAEAARRYPRNLNAGLAVALAASGALAGVEVVADPEALGNTHEIEVESAAGTASLRFANRPSPGNPKTSAVTALSLAQAVRRHFAPLVI</sequence>
<keyword evidence="5 6" id="KW-0520">NAD</keyword>
<feature type="binding site" evidence="6">
    <location>
        <position position="185"/>
    </location>
    <ligand>
        <name>NAD(+)</name>
        <dbReference type="ChEBI" id="CHEBI:57540"/>
    </ligand>
</feature>
<dbReference type="AlphaFoldDB" id="A0A9W6J7G5"/>
<dbReference type="PANTHER" id="PTHR31873">
    <property type="entry name" value="L-ASPARTATE DEHYDROGENASE-RELATED"/>
    <property type="match status" value="1"/>
</dbReference>
<dbReference type="InterPro" id="IPR011182">
    <property type="entry name" value="L-Asp_DH"/>
</dbReference>